<dbReference type="Proteomes" id="UP001165882">
    <property type="component" value="Unassembled WGS sequence"/>
</dbReference>
<keyword evidence="1" id="KW-0472">Membrane</keyword>
<proteinExistence type="predicted"/>
<keyword evidence="1" id="KW-0812">Transmembrane</keyword>
<keyword evidence="1" id="KW-1133">Transmembrane helix</keyword>
<feature type="transmembrane region" description="Helical" evidence="1">
    <location>
        <begin position="31"/>
        <end position="52"/>
    </location>
</feature>
<feature type="transmembrane region" description="Helical" evidence="1">
    <location>
        <begin position="119"/>
        <end position="145"/>
    </location>
</feature>
<organism evidence="2 3">
    <name type="scientific">Pseudomonas alloputida</name>
    <dbReference type="NCBI Taxonomy" id="1940621"/>
    <lineage>
        <taxon>Bacteria</taxon>
        <taxon>Pseudomonadati</taxon>
        <taxon>Pseudomonadota</taxon>
        <taxon>Gammaproteobacteria</taxon>
        <taxon>Pseudomonadales</taxon>
        <taxon>Pseudomonadaceae</taxon>
        <taxon>Pseudomonas</taxon>
    </lineage>
</organism>
<name>A0ABY3CYC6_9PSED</name>
<protein>
    <submittedName>
        <fullName evidence="2">Uncharacterized protein</fullName>
    </submittedName>
</protein>
<gene>
    <name evidence="2" type="ORF">DZA28_27980</name>
</gene>
<evidence type="ECO:0000313" key="2">
    <source>
        <dbReference type="EMBL" id="TRZ57748.1"/>
    </source>
</evidence>
<evidence type="ECO:0000313" key="3">
    <source>
        <dbReference type="Proteomes" id="UP001165882"/>
    </source>
</evidence>
<keyword evidence="3" id="KW-1185">Reference proteome</keyword>
<accession>A0ABY3CYC6</accession>
<reference evidence="2 3" key="1">
    <citation type="journal article" date="2019" name="Biocontrol Sci. Technol.">
        <title>Pseudomonas putida strain B2017 produced as technical grade active ingredient controls fungal and bacterial crop diseases.</title>
        <authorList>
            <person name="Oliver C."/>
            <person name="Hernandez I."/>
            <person name="Caminal M."/>
            <person name="Lara J.M."/>
            <person name="Fernandez C."/>
        </authorList>
    </citation>
    <scope>NUCLEOTIDE SEQUENCE [LARGE SCALE GENOMIC DNA]</scope>
    <source>
        <strain evidence="2 3">B2017</strain>
    </source>
</reference>
<dbReference type="EMBL" id="QWEF01000002">
    <property type="protein sequence ID" value="TRZ57748.1"/>
    <property type="molecule type" value="Genomic_DNA"/>
</dbReference>
<dbReference type="RefSeq" id="WP_190295225.1">
    <property type="nucleotide sequence ID" value="NZ_QWEF01000002.1"/>
</dbReference>
<evidence type="ECO:0000256" key="1">
    <source>
        <dbReference type="SAM" id="Phobius"/>
    </source>
</evidence>
<feature type="transmembrane region" description="Helical" evidence="1">
    <location>
        <begin position="88"/>
        <end position="107"/>
    </location>
</feature>
<comment type="caution">
    <text evidence="2">The sequence shown here is derived from an EMBL/GenBank/DDBJ whole genome shotgun (WGS) entry which is preliminary data.</text>
</comment>
<sequence>MTINRCFSSKGQIMKLFYSDQISEPQGGSPYTALAAFIAGYHLISTVLGMLVGGPAGAALMSDWGTAAFFLAFFCTRGFRIRIGKLKTILVLLVAIAALVLAEWFTHQIWPPAPEQAKSWAGVACSVAMLALAKALQVLVCRYIWPGFRATLAD</sequence>
<feature type="transmembrane region" description="Helical" evidence="1">
    <location>
        <begin position="58"/>
        <end position="76"/>
    </location>
</feature>